<dbReference type="InterPro" id="IPR002641">
    <property type="entry name" value="PNPLA_dom"/>
</dbReference>
<evidence type="ECO:0000313" key="5">
    <source>
        <dbReference type="Proteomes" id="UP000574067"/>
    </source>
</evidence>
<dbReference type="Gene3D" id="3.40.1090.10">
    <property type="entry name" value="Cytosolic phospholipase A2 catalytic domain"/>
    <property type="match status" value="2"/>
</dbReference>
<dbReference type="Pfam" id="PF01734">
    <property type="entry name" value="Patatin"/>
    <property type="match status" value="1"/>
</dbReference>
<reference evidence="4 5" key="1">
    <citation type="submission" date="2020-04" db="EMBL/GenBank/DDBJ databases">
        <title>Azohydromonas sp. isolated from soil.</title>
        <authorList>
            <person name="Dahal R.H."/>
        </authorList>
    </citation>
    <scope>NUCLEOTIDE SEQUENCE [LARGE SCALE GENOMIC DNA]</scope>
    <source>
        <strain evidence="4 5">G-1-1-14</strain>
    </source>
</reference>
<dbReference type="InterPro" id="IPR016035">
    <property type="entry name" value="Acyl_Trfase/lysoPLipase"/>
</dbReference>
<accession>A0A848FIH8</accession>
<feature type="domain" description="PNPLA" evidence="3">
    <location>
        <begin position="5"/>
        <end position="223"/>
    </location>
</feature>
<dbReference type="AlphaFoldDB" id="A0A848FIH8"/>
<comment type="caution">
    <text evidence="4">The sequence shown here is derived from an EMBL/GenBank/DDBJ whole genome shotgun (WGS) entry which is preliminary data.</text>
</comment>
<dbReference type="Proteomes" id="UP000574067">
    <property type="component" value="Unassembled WGS sequence"/>
</dbReference>
<comment type="caution">
    <text evidence="2">Lacks conserved residue(s) required for the propagation of feature annotation.</text>
</comment>
<keyword evidence="2" id="KW-0442">Lipid degradation</keyword>
<protein>
    <recommendedName>
        <fullName evidence="3">PNPLA domain-containing protein</fullName>
    </recommendedName>
</protein>
<dbReference type="PROSITE" id="PS51635">
    <property type="entry name" value="PNPLA"/>
    <property type="match status" value="1"/>
</dbReference>
<feature type="active site" description="Proton acceptor" evidence="2">
    <location>
        <position position="208"/>
    </location>
</feature>
<gene>
    <name evidence="4" type="ORF">HHL10_23860</name>
</gene>
<keyword evidence="1 2" id="KW-0443">Lipid metabolism</keyword>
<dbReference type="GO" id="GO:0016787">
    <property type="term" value="F:hydrolase activity"/>
    <property type="evidence" value="ECO:0007669"/>
    <property type="project" value="UniProtKB-UniRule"/>
</dbReference>
<feature type="active site" description="Nucleophile" evidence="2">
    <location>
        <position position="42"/>
    </location>
</feature>
<evidence type="ECO:0000256" key="1">
    <source>
        <dbReference type="ARBA" id="ARBA00023098"/>
    </source>
</evidence>
<evidence type="ECO:0000259" key="3">
    <source>
        <dbReference type="PROSITE" id="PS51635"/>
    </source>
</evidence>
<feature type="short sequence motif" description="GXSXG" evidence="2">
    <location>
        <begin position="40"/>
        <end position="44"/>
    </location>
</feature>
<dbReference type="EMBL" id="JABBFW010000025">
    <property type="protein sequence ID" value="NML18010.1"/>
    <property type="molecule type" value="Genomic_DNA"/>
</dbReference>
<sequence length="335" mass="36190">MKTVVVFQGGGALGAFGCGAWQSVAPWLRARGDRIVALAGTSIGAVNAAVAARHFHSADAGTHALLHLWRHTIATPSFPFFGMPVGSSAHAARVRAWNGVFTGWLLGTRGLYRAQPLHWLPWMALQRLEHPLMDRGAMWQLLERLVGRYASVAATQPLLAAGAVNLMTGALRLFDSDEAPMGAAQLAASSAIPLLFEPVEIDGERYWDGDITRDSLLPPLLLRLQASGRLREGEALQLVSIEPFARPLAEVPQSGLQLAHRAMNLMQLDKLVPPPLPNLKRWVRITRPPLPQDGISGEFDYSPQRLETLIEQGTATARTALVGSLAATEETGAGY</sequence>
<keyword evidence="5" id="KW-1185">Reference proteome</keyword>
<feature type="short sequence motif" description="GXGXXG" evidence="2">
    <location>
        <begin position="9"/>
        <end position="14"/>
    </location>
</feature>
<evidence type="ECO:0000313" key="4">
    <source>
        <dbReference type="EMBL" id="NML18010.1"/>
    </source>
</evidence>
<proteinExistence type="predicted"/>
<dbReference type="PROSITE" id="PS51257">
    <property type="entry name" value="PROKAR_LIPOPROTEIN"/>
    <property type="match status" value="1"/>
</dbReference>
<organism evidence="4 5">
    <name type="scientific">Azohydromonas caseinilytica</name>
    <dbReference type="NCBI Taxonomy" id="2728836"/>
    <lineage>
        <taxon>Bacteria</taxon>
        <taxon>Pseudomonadati</taxon>
        <taxon>Pseudomonadota</taxon>
        <taxon>Betaproteobacteria</taxon>
        <taxon>Burkholderiales</taxon>
        <taxon>Sphaerotilaceae</taxon>
        <taxon>Azohydromonas</taxon>
    </lineage>
</organism>
<keyword evidence="2" id="KW-0378">Hydrolase</keyword>
<name>A0A848FIH8_9BURK</name>
<evidence type="ECO:0000256" key="2">
    <source>
        <dbReference type="PROSITE-ProRule" id="PRU01161"/>
    </source>
</evidence>
<dbReference type="SUPFAM" id="SSF52151">
    <property type="entry name" value="FabD/lysophospholipase-like"/>
    <property type="match status" value="1"/>
</dbReference>
<dbReference type="GO" id="GO:0016042">
    <property type="term" value="P:lipid catabolic process"/>
    <property type="evidence" value="ECO:0007669"/>
    <property type="project" value="UniProtKB-UniRule"/>
</dbReference>
<dbReference type="RefSeq" id="WP_169162909.1">
    <property type="nucleotide sequence ID" value="NZ_JABBFW010000025.1"/>
</dbReference>